<name>X1TZ44_9ZZZZ</name>
<keyword evidence="1" id="KW-0472">Membrane</keyword>
<proteinExistence type="predicted"/>
<evidence type="ECO:0000256" key="1">
    <source>
        <dbReference type="SAM" id="Phobius"/>
    </source>
</evidence>
<protein>
    <submittedName>
        <fullName evidence="2">Uncharacterized protein</fullName>
    </submittedName>
</protein>
<evidence type="ECO:0000313" key="2">
    <source>
        <dbReference type="EMBL" id="GAI85329.1"/>
    </source>
</evidence>
<dbReference type="AlphaFoldDB" id="X1TZ44"/>
<keyword evidence="1" id="KW-0812">Transmembrane</keyword>
<accession>X1TZ44</accession>
<comment type="caution">
    <text evidence="2">The sequence shown here is derived from an EMBL/GenBank/DDBJ whole genome shotgun (WGS) entry which is preliminary data.</text>
</comment>
<feature type="transmembrane region" description="Helical" evidence="1">
    <location>
        <begin position="23"/>
        <end position="40"/>
    </location>
</feature>
<organism evidence="2">
    <name type="scientific">marine sediment metagenome</name>
    <dbReference type="NCBI Taxonomy" id="412755"/>
    <lineage>
        <taxon>unclassified sequences</taxon>
        <taxon>metagenomes</taxon>
        <taxon>ecological metagenomes</taxon>
    </lineage>
</organism>
<reference evidence="2" key="1">
    <citation type="journal article" date="2014" name="Front. Microbiol.">
        <title>High frequency of phylogenetically diverse reductive dehalogenase-homologous genes in deep subseafloor sedimentary metagenomes.</title>
        <authorList>
            <person name="Kawai M."/>
            <person name="Futagami T."/>
            <person name="Toyoda A."/>
            <person name="Takaki Y."/>
            <person name="Nishi S."/>
            <person name="Hori S."/>
            <person name="Arai W."/>
            <person name="Tsubouchi T."/>
            <person name="Morono Y."/>
            <person name="Uchiyama I."/>
            <person name="Ito T."/>
            <person name="Fujiyama A."/>
            <person name="Inagaki F."/>
            <person name="Takami H."/>
        </authorList>
    </citation>
    <scope>NUCLEOTIDE SEQUENCE</scope>
    <source>
        <strain evidence="2">Expedition CK06-06</strain>
    </source>
</reference>
<gene>
    <name evidence="2" type="ORF">S12H4_23600</name>
</gene>
<keyword evidence="1" id="KW-1133">Transmembrane helix</keyword>
<sequence>MKNKEGIEYLNKEILKRGKGTDWAWWLLIVTSVITMVVALKEML</sequence>
<dbReference type="EMBL" id="BARW01012572">
    <property type="protein sequence ID" value="GAI85329.1"/>
    <property type="molecule type" value="Genomic_DNA"/>
</dbReference>